<dbReference type="Pfam" id="PF04940">
    <property type="entry name" value="BLUF"/>
    <property type="match status" value="1"/>
</dbReference>
<dbReference type="SUPFAM" id="SSF54975">
    <property type="entry name" value="Acylphosphatase/BLUF domain-like"/>
    <property type="match status" value="1"/>
</dbReference>
<reference evidence="2" key="1">
    <citation type="submission" date="2021-04" db="EMBL/GenBank/DDBJ databases">
        <title>The genome sequence of Ideonella sp. 4Y11.</title>
        <authorList>
            <person name="Liu Y."/>
        </authorList>
    </citation>
    <scope>NUCLEOTIDE SEQUENCE</scope>
    <source>
        <strain evidence="2">4Y11</strain>
    </source>
</reference>
<dbReference type="Proteomes" id="UP000678374">
    <property type="component" value="Unassembled WGS sequence"/>
</dbReference>
<sequence length="141" mass="15264">MLVRLMYASRAATAVDQEELAAILRTSARRNPENGITGVLCCSGGLFIQVLEGGRSQVNALYRRICGDARHEEVTLLAYEEINERRFAGWAMGQVNMSRLNPAVLIKYNECARLDPFAVSGAATVALFDELVAGAAIMGQG</sequence>
<keyword evidence="3" id="KW-1185">Reference proteome</keyword>
<dbReference type="EMBL" id="JAGQDE010000021">
    <property type="protein sequence ID" value="MBQ0961028.1"/>
    <property type="molecule type" value="Genomic_DNA"/>
</dbReference>
<accession>A0A940YSC2</accession>
<dbReference type="InterPro" id="IPR007024">
    <property type="entry name" value="BLUF_domain"/>
</dbReference>
<proteinExistence type="predicted"/>
<evidence type="ECO:0000313" key="3">
    <source>
        <dbReference type="Proteomes" id="UP000678374"/>
    </source>
</evidence>
<feature type="domain" description="BLUF" evidence="1">
    <location>
        <begin position="2"/>
        <end position="93"/>
    </location>
</feature>
<dbReference type="InterPro" id="IPR036046">
    <property type="entry name" value="Acylphosphatase-like_dom_sf"/>
</dbReference>
<comment type="caution">
    <text evidence="2">The sequence shown here is derived from an EMBL/GenBank/DDBJ whole genome shotgun (WGS) entry which is preliminary data.</text>
</comment>
<dbReference type="SMART" id="SM01034">
    <property type="entry name" value="BLUF"/>
    <property type="match status" value="1"/>
</dbReference>
<dbReference type="GO" id="GO:0071949">
    <property type="term" value="F:FAD binding"/>
    <property type="evidence" value="ECO:0007669"/>
    <property type="project" value="InterPro"/>
</dbReference>
<organism evidence="2 3">
    <name type="scientific">Ideonella aquatica</name>
    <dbReference type="NCBI Taxonomy" id="2824119"/>
    <lineage>
        <taxon>Bacteria</taxon>
        <taxon>Pseudomonadati</taxon>
        <taxon>Pseudomonadota</taxon>
        <taxon>Betaproteobacteria</taxon>
        <taxon>Burkholderiales</taxon>
        <taxon>Sphaerotilaceae</taxon>
        <taxon>Ideonella</taxon>
    </lineage>
</organism>
<evidence type="ECO:0000313" key="2">
    <source>
        <dbReference type="EMBL" id="MBQ0961028.1"/>
    </source>
</evidence>
<name>A0A940YSC2_9BURK</name>
<gene>
    <name evidence="2" type="ORF">KAK06_18885</name>
</gene>
<dbReference type="RefSeq" id="WP_210803702.1">
    <property type="nucleotide sequence ID" value="NZ_JAGQDE010000021.1"/>
</dbReference>
<protein>
    <submittedName>
        <fullName evidence="2">BLUF domain-containing protein</fullName>
    </submittedName>
</protein>
<dbReference type="PROSITE" id="PS50925">
    <property type="entry name" value="BLUF"/>
    <property type="match status" value="1"/>
</dbReference>
<dbReference type="Gene3D" id="3.30.70.100">
    <property type="match status" value="1"/>
</dbReference>
<dbReference type="AlphaFoldDB" id="A0A940YSC2"/>
<evidence type="ECO:0000259" key="1">
    <source>
        <dbReference type="PROSITE" id="PS50925"/>
    </source>
</evidence>
<dbReference type="GO" id="GO:0009882">
    <property type="term" value="F:blue light photoreceptor activity"/>
    <property type="evidence" value="ECO:0007669"/>
    <property type="project" value="InterPro"/>
</dbReference>